<evidence type="ECO:0000313" key="2">
    <source>
        <dbReference type="EMBL" id="CAB4956310.1"/>
    </source>
</evidence>
<feature type="compositionally biased region" description="Basic and acidic residues" evidence="1">
    <location>
        <begin position="172"/>
        <end position="195"/>
    </location>
</feature>
<organism evidence="2">
    <name type="scientific">freshwater metagenome</name>
    <dbReference type="NCBI Taxonomy" id="449393"/>
    <lineage>
        <taxon>unclassified sequences</taxon>
        <taxon>metagenomes</taxon>
        <taxon>ecological metagenomes</taxon>
    </lineage>
</organism>
<name>A0A6J7KJQ4_9ZZZZ</name>
<protein>
    <submittedName>
        <fullName evidence="2">Unannotated protein</fullName>
    </submittedName>
</protein>
<gene>
    <name evidence="2" type="ORF">UFOPK3564_03772</name>
</gene>
<feature type="compositionally biased region" description="Basic and acidic residues" evidence="1">
    <location>
        <begin position="154"/>
        <end position="163"/>
    </location>
</feature>
<feature type="compositionally biased region" description="Basic and acidic residues" evidence="1">
    <location>
        <begin position="232"/>
        <end position="250"/>
    </location>
</feature>
<evidence type="ECO:0000256" key="1">
    <source>
        <dbReference type="SAM" id="MobiDB-lite"/>
    </source>
</evidence>
<dbReference type="AlphaFoldDB" id="A0A6J7KJQ4"/>
<feature type="region of interest" description="Disordered" evidence="1">
    <location>
        <begin position="87"/>
        <end position="111"/>
    </location>
</feature>
<feature type="region of interest" description="Disordered" evidence="1">
    <location>
        <begin position="231"/>
        <end position="277"/>
    </location>
</feature>
<feature type="region of interest" description="Disordered" evidence="1">
    <location>
        <begin position="129"/>
        <end position="211"/>
    </location>
</feature>
<reference evidence="2" key="1">
    <citation type="submission" date="2020-05" db="EMBL/GenBank/DDBJ databases">
        <authorList>
            <person name="Chiriac C."/>
            <person name="Salcher M."/>
            <person name="Ghai R."/>
            <person name="Kavagutti S V."/>
        </authorList>
    </citation>
    <scope>NUCLEOTIDE SEQUENCE</scope>
</reference>
<feature type="compositionally biased region" description="Basic and acidic residues" evidence="1">
    <location>
        <begin position="264"/>
        <end position="277"/>
    </location>
</feature>
<accession>A0A6J7KJQ4</accession>
<dbReference type="EMBL" id="CAFBMK010000406">
    <property type="protein sequence ID" value="CAB4956310.1"/>
    <property type="molecule type" value="Genomic_DNA"/>
</dbReference>
<proteinExistence type="predicted"/>
<sequence>MGAEALVVVAQVQVQVDRVEPLAQCGLRVLGDVDGQGDRDAGLDGRPEGPAAGTALDRAMLPGPLRRLVGLEQGPDEGAEAALRGHAHVGGPVAGPPQRRVRPALGTRDELPDGQAVGVVLAEERRLGEEPGDAFDEPVGLLLHAGPGDAEGPELDRGARVGEGDGAPAARQRVERGDRRGEPDGVLDRGVREDGPEPQAEPARAGGDRAEEGLGRAAVVALLLQVVLGDPRAVEAEGLRPDGRVDERADPPAVGGGGPGPRVRRLEQEREPHPGRR</sequence>
<feature type="region of interest" description="Disordered" evidence="1">
    <location>
        <begin position="33"/>
        <end position="56"/>
    </location>
</feature>
<feature type="compositionally biased region" description="Basic and acidic residues" evidence="1">
    <location>
        <begin position="36"/>
        <end position="47"/>
    </location>
</feature>